<reference evidence="2 3" key="1">
    <citation type="submission" date="2022-10" db="EMBL/GenBank/DDBJ databases">
        <title>Sphingomonas sp.</title>
        <authorList>
            <person name="Jin C."/>
        </authorList>
    </citation>
    <scope>NUCLEOTIDE SEQUENCE [LARGE SCALE GENOMIC DNA]</scope>
    <source>
        <strain evidence="2 3">BN140010</strain>
    </source>
</reference>
<organism evidence="2 3">
    <name type="scientific">Sphingomonas arvum</name>
    <dbReference type="NCBI Taxonomy" id="2992113"/>
    <lineage>
        <taxon>Bacteria</taxon>
        <taxon>Pseudomonadati</taxon>
        <taxon>Pseudomonadota</taxon>
        <taxon>Alphaproteobacteria</taxon>
        <taxon>Sphingomonadales</taxon>
        <taxon>Sphingomonadaceae</taxon>
        <taxon>Sphingomonas</taxon>
    </lineage>
</organism>
<accession>A0ABT3JCY2</accession>
<comment type="caution">
    <text evidence="2">The sequence shown here is derived from an EMBL/GenBank/DDBJ whole genome shotgun (WGS) entry which is preliminary data.</text>
</comment>
<keyword evidence="1" id="KW-0472">Membrane</keyword>
<evidence type="ECO:0000313" key="2">
    <source>
        <dbReference type="EMBL" id="MCW3796774.1"/>
    </source>
</evidence>
<dbReference type="Pfam" id="PF07784">
    <property type="entry name" value="DUF1622"/>
    <property type="match status" value="1"/>
</dbReference>
<keyword evidence="1" id="KW-1133">Transmembrane helix</keyword>
<protein>
    <submittedName>
        <fullName evidence="2">DUF1622 domain-containing protein</fullName>
    </submittedName>
</protein>
<evidence type="ECO:0000256" key="1">
    <source>
        <dbReference type="SAM" id="Phobius"/>
    </source>
</evidence>
<dbReference type="Proteomes" id="UP001526246">
    <property type="component" value="Unassembled WGS sequence"/>
</dbReference>
<proteinExistence type="predicted"/>
<dbReference type="InterPro" id="IPR012427">
    <property type="entry name" value="DUF1622"/>
</dbReference>
<keyword evidence="3" id="KW-1185">Reference proteome</keyword>
<name>A0ABT3JCY2_9SPHN</name>
<feature type="transmembrane region" description="Helical" evidence="1">
    <location>
        <begin position="71"/>
        <end position="89"/>
    </location>
</feature>
<gene>
    <name evidence="2" type="ORF">OMW55_03000</name>
</gene>
<dbReference type="RefSeq" id="WP_264880710.1">
    <property type="nucleotide sequence ID" value="NZ_JAPDOB010000001.1"/>
</dbReference>
<sequence>MIEAIRLGARLIELCGGAVIAWAMLQAITAGAGARFSDAAVGRMRQVMAQGVVSALGLMTAATLLKTITLRSWSAIGMFAVILALRTLVKRTLAAEARA</sequence>
<dbReference type="EMBL" id="JAPDOB010000001">
    <property type="protein sequence ID" value="MCW3796774.1"/>
    <property type="molecule type" value="Genomic_DNA"/>
</dbReference>
<keyword evidence="1" id="KW-0812">Transmembrane</keyword>
<evidence type="ECO:0000313" key="3">
    <source>
        <dbReference type="Proteomes" id="UP001526246"/>
    </source>
</evidence>